<reference evidence="2 3" key="1">
    <citation type="submission" date="2019-07" db="EMBL/GenBank/DDBJ databases">
        <title>WGS assembly of Gossypium tomentosum.</title>
        <authorList>
            <person name="Chen Z.J."/>
            <person name="Sreedasyam A."/>
            <person name="Ando A."/>
            <person name="Song Q."/>
            <person name="De L."/>
            <person name="Hulse-Kemp A."/>
            <person name="Ding M."/>
            <person name="Ye W."/>
            <person name="Kirkbride R."/>
            <person name="Jenkins J."/>
            <person name="Plott C."/>
            <person name="Lovell J."/>
            <person name="Lin Y.-M."/>
            <person name="Vaughn R."/>
            <person name="Liu B."/>
            <person name="Li W."/>
            <person name="Simpson S."/>
            <person name="Scheffler B."/>
            <person name="Saski C."/>
            <person name="Grover C."/>
            <person name="Hu G."/>
            <person name="Conover J."/>
            <person name="Carlson J."/>
            <person name="Shu S."/>
            <person name="Boston L."/>
            <person name="Williams M."/>
            <person name="Peterson D."/>
            <person name="Mcgee K."/>
            <person name="Jones D."/>
            <person name="Wendel J."/>
            <person name="Stelly D."/>
            <person name="Grimwood J."/>
            <person name="Schmutz J."/>
        </authorList>
    </citation>
    <scope>NUCLEOTIDE SEQUENCE [LARGE SCALE GENOMIC DNA]</scope>
    <source>
        <strain evidence="2">7179.01</strain>
    </source>
</reference>
<accession>A0A5D2LPA5</accession>
<keyword evidence="1" id="KW-0472">Membrane</keyword>
<keyword evidence="3" id="KW-1185">Reference proteome</keyword>
<dbReference type="EMBL" id="CM017625">
    <property type="protein sequence ID" value="TYH81205.1"/>
    <property type="molecule type" value="Genomic_DNA"/>
</dbReference>
<proteinExistence type="predicted"/>
<name>A0A5D2LPA5_GOSTO</name>
<evidence type="ECO:0000256" key="1">
    <source>
        <dbReference type="SAM" id="Phobius"/>
    </source>
</evidence>
<evidence type="ECO:0000313" key="2">
    <source>
        <dbReference type="EMBL" id="TYH81205.1"/>
    </source>
</evidence>
<keyword evidence="1" id="KW-0812">Transmembrane</keyword>
<evidence type="ECO:0000313" key="3">
    <source>
        <dbReference type="Proteomes" id="UP000322667"/>
    </source>
</evidence>
<feature type="transmembrane region" description="Helical" evidence="1">
    <location>
        <begin position="60"/>
        <end position="77"/>
    </location>
</feature>
<keyword evidence="1" id="KW-1133">Transmembrane helix</keyword>
<organism evidence="2 3">
    <name type="scientific">Gossypium tomentosum</name>
    <name type="common">Hawaiian cotton</name>
    <name type="synonym">Gossypium sandvicense</name>
    <dbReference type="NCBI Taxonomy" id="34277"/>
    <lineage>
        <taxon>Eukaryota</taxon>
        <taxon>Viridiplantae</taxon>
        <taxon>Streptophyta</taxon>
        <taxon>Embryophyta</taxon>
        <taxon>Tracheophyta</taxon>
        <taxon>Spermatophyta</taxon>
        <taxon>Magnoliopsida</taxon>
        <taxon>eudicotyledons</taxon>
        <taxon>Gunneridae</taxon>
        <taxon>Pentapetalae</taxon>
        <taxon>rosids</taxon>
        <taxon>malvids</taxon>
        <taxon>Malvales</taxon>
        <taxon>Malvaceae</taxon>
        <taxon>Malvoideae</taxon>
        <taxon>Gossypium</taxon>
    </lineage>
</organism>
<gene>
    <name evidence="2" type="ORF">ES332_D03G183000v1</name>
</gene>
<protein>
    <submittedName>
        <fullName evidence="2">Uncharacterized protein</fullName>
    </submittedName>
</protein>
<dbReference type="AlphaFoldDB" id="A0A5D2LPA5"/>
<sequence>MEATVVAAGESGTGGCCCGARARAECLGFLAFSLDQLGQGIGLNGLGILGCFFWTDLGPIRPAIMDIWTLFIYLFILKCM</sequence>
<dbReference type="Proteomes" id="UP000322667">
    <property type="component" value="Chromosome D03"/>
</dbReference>